<dbReference type="CDD" id="cd02440">
    <property type="entry name" value="AdoMet_MTases"/>
    <property type="match status" value="1"/>
</dbReference>
<keyword evidence="1 5" id="KW-0489">Methyltransferase</keyword>
<comment type="caution">
    <text evidence="9">The sequence shown here is derived from an EMBL/GenBank/DDBJ whole genome shotgun (WGS) entry which is preliminary data.</text>
</comment>
<dbReference type="InterPro" id="IPR007848">
    <property type="entry name" value="Small_mtfrase_dom"/>
</dbReference>
<evidence type="ECO:0000256" key="4">
    <source>
        <dbReference type="ARBA" id="ARBA00048391"/>
    </source>
</evidence>
<feature type="domain" description="Methyltransferase small" evidence="7">
    <location>
        <begin position="125"/>
        <end position="208"/>
    </location>
</feature>
<comment type="function">
    <text evidence="5">Methylates the class 1 translation termination release factors RF1/PrfA and RF2/PrfB on the glutamine residue of the universally conserved GGQ motif.</text>
</comment>
<feature type="domain" description="Release factor glutamine methyltransferase N-terminal" evidence="8">
    <location>
        <begin position="26"/>
        <end position="83"/>
    </location>
</feature>
<name>A0ABU9B4I6_9BURK</name>
<dbReference type="Proteomes" id="UP001368500">
    <property type="component" value="Unassembled WGS sequence"/>
</dbReference>
<keyword evidence="10" id="KW-1185">Reference proteome</keyword>
<dbReference type="Gene3D" id="1.10.8.10">
    <property type="entry name" value="DNA helicase RuvA subunit, C-terminal domain"/>
    <property type="match status" value="1"/>
</dbReference>
<feature type="binding site" evidence="5">
    <location>
        <position position="156"/>
    </location>
    <ligand>
        <name>S-adenosyl-L-methionine</name>
        <dbReference type="ChEBI" id="CHEBI:59789"/>
    </ligand>
</feature>
<proteinExistence type="inferred from homology"/>
<comment type="similarity">
    <text evidence="5">Belongs to the protein N5-glutamine methyltransferase family. PrmC subfamily.</text>
</comment>
<dbReference type="InterPro" id="IPR002052">
    <property type="entry name" value="DNA_methylase_N6_adenine_CS"/>
</dbReference>
<protein>
    <recommendedName>
        <fullName evidence="5">Release factor glutamine methyltransferase</fullName>
        <shortName evidence="5">RF MTase</shortName>
        <ecNumber evidence="5">2.1.1.297</ecNumber>
    </recommendedName>
    <alternativeName>
        <fullName evidence="5">N5-glutamine methyltransferase PrmC</fullName>
    </alternativeName>
    <alternativeName>
        <fullName evidence="5">Protein-(glutamine-N5) MTase PrmC</fullName>
    </alternativeName>
    <alternativeName>
        <fullName evidence="5">Protein-glutamine N-methyltransferase PrmC</fullName>
    </alternativeName>
</protein>
<dbReference type="NCBIfam" id="TIGR00536">
    <property type="entry name" value="hemK_fam"/>
    <property type="match status" value="1"/>
</dbReference>
<dbReference type="InterPro" id="IPR004556">
    <property type="entry name" value="HemK-like"/>
</dbReference>
<feature type="binding site" evidence="5">
    <location>
        <position position="184"/>
    </location>
    <ligand>
        <name>S-adenosyl-L-methionine</name>
        <dbReference type="ChEBI" id="CHEBI:59789"/>
    </ligand>
</feature>
<reference evidence="9 10" key="1">
    <citation type="submission" date="2024-04" db="EMBL/GenBank/DDBJ databases">
        <title>Novel species of the genus Ideonella isolated from streams.</title>
        <authorList>
            <person name="Lu H."/>
        </authorList>
    </citation>
    <scope>NUCLEOTIDE SEQUENCE [LARGE SCALE GENOMIC DNA]</scope>
    <source>
        <strain evidence="9 10">BYS139W</strain>
    </source>
</reference>
<dbReference type="EMBL" id="JBBUTF010000002">
    <property type="protein sequence ID" value="MEK8024526.1"/>
    <property type="molecule type" value="Genomic_DNA"/>
</dbReference>
<dbReference type="GO" id="GO:0102559">
    <property type="term" value="F:peptide chain release factor N(5)-glutamine methyltransferase activity"/>
    <property type="evidence" value="ECO:0007669"/>
    <property type="project" value="UniProtKB-EC"/>
</dbReference>
<evidence type="ECO:0000256" key="1">
    <source>
        <dbReference type="ARBA" id="ARBA00022603"/>
    </source>
</evidence>
<dbReference type="NCBIfam" id="TIGR03534">
    <property type="entry name" value="RF_mod_PrmC"/>
    <property type="match status" value="1"/>
</dbReference>
<feature type="region of interest" description="Disordered" evidence="6">
    <location>
        <begin position="276"/>
        <end position="298"/>
    </location>
</feature>
<feature type="binding site" evidence="5">
    <location>
        <position position="200"/>
    </location>
    <ligand>
        <name>S-adenosyl-L-methionine</name>
        <dbReference type="ChEBI" id="CHEBI:59789"/>
    </ligand>
</feature>
<keyword evidence="2 5" id="KW-0808">Transferase</keyword>
<feature type="binding site" evidence="5">
    <location>
        <begin position="200"/>
        <end position="203"/>
    </location>
    <ligand>
        <name>substrate</name>
    </ligand>
</feature>
<dbReference type="Pfam" id="PF17827">
    <property type="entry name" value="PrmC_N"/>
    <property type="match status" value="1"/>
</dbReference>
<organism evidence="9 10">
    <name type="scientific">Pseudaquabacterium rugosum</name>
    <dbReference type="NCBI Taxonomy" id="2984194"/>
    <lineage>
        <taxon>Bacteria</taxon>
        <taxon>Pseudomonadati</taxon>
        <taxon>Pseudomonadota</taxon>
        <taxon>Betaproteobacteria</taxon>
        <taxon>Burkholderiales</taxon>
        <taxon>Sphaerotilaceae</taxon>
        <taxon>Pseudaquabacterium</taxon>
    </lineage>
</organism>
<evidence type="ECO:0000259" key="8">
    <source>
        <dbReference type="Pfam" id="PF17827"/>
    </source>
</evidence>
<evidence type="ECO:0000256" key="3">
    <source>
        <dbReference type="ARBA" id="ARBA00022691"/>
    </source>
</evidence>
<gene>
    <name evidence="5 9" type="primary">prmC</name>
    <name evidence="9" type="ORF">AACH11_00915</name>
</gene>
<evidence type="ECO:0000256" key="2">
    <source>
        <dbReference type="ARBA" id="ARBA00022679"/>
    </source>
</evidence>
<sequence length="298" mass="31548">MSAPADPAAARPAGPTLAEALHDARHAGLDRVDAHALLGALLGRDRAWLIAHDDQRLDAVQTGRWADWLRRRADGVPVAYLTGTREFHGLRLQVGPAVLDPRPDTEVLVDWALERLDALAAAGQPQARVLDLGTGSGAIALSVAHARPAATVSASDLSPDALAQAQANAQALGLRLQAWYQGPWWDPLPQGERWHLLLSNPPYIAGDDPHLPALRHEPRLALTPEGDGLDALRVLAAGARARLEPDGWLLLEHGWDQGPAVRALLQAAGFTDVATREDLGGQPRCTGGRSPAGTTGAS</sequence>
<dbReference type="SUPFAM" id="SSF53335">
    <property type="entry name" value="S-adenosyl-L-methionine-dependent methyltransferases"/>
    <property type="match status" value="1"/>
</dbReference>
<dbReference type="InterPro" id="IPR029063">
    <property type="entry name" value="SAM-dependent_MTases_sf"/>
</dbReference>
<dbReference type="InterPro" id="IPR050320">
    <property type="entry name" value="N5-glutamine_MTase"/>
</dbReference>
<accession>A0ABU9B4I6</accession>
<feature type="binding site" evidence="5">
    <location>
        <begin position="133"/>
        <end position="137"/>
    </location>
    <ligand>
        <name>S-adenosyl-L-methionine</name>
        <dbReference type="ChEBI" id="CHEBI:59789"/>
    </ligand>
</feature>
<comment type="catalytic activity">
    <reaction evidence="4 5">
        <text>L-glutaminyl-[peptide chain release factor] + S-adenosyl-L-methionine = N(5)-methyl-L-glutaminyl-[peptide chain release factor] + S-adenosyl-L-homocysteine + H(+)</text>
        <dbReference type="Rhea" id="RHEA:42896"/>
        <dbReference type="Rhea" id="RHEA-COMP:10271"/>
        <dbReference type="Rhea" id="RHEA-COMP:10272"/>
        <dbReference type="ChEBI" id="CHEBI:15378"/>
        <dbReference type="ChEBI" id="CHEBI:30011"/>
        <dbReference type="ChEBI" id="CHEBI:57856"/>
        <dbReference type="ChEBI" id="CHEBI:59789"/>
        <dbReference type="ChEBI" id="CHEBI:61891"/>
        <dbReference type="EC" id="2.1.1.297"/>
    </reaction>
</comment>
<dbReference type="InterPro" id="IPR019874">
    <property type="entry name" value="RF_methyltr_PrmC"/>
</dbReference>
<dbReference type="InterPro" id="IPR040758">
    <property type="entry name" value="PrmC_N"/>
</dbReference>
<dbReference type="HAMAP" id="MF_02126">
    <property type="entry name" value="RF_methyltr_PrmC"/>
    <property type="match status" value="1"/>
</dbReference>
<evidence type="ECO:0000256" key="5">
    <source>
        <dbReference type="HAMAP-Rule" id="MF_02126"/>
    </source>
</evidence>
<evidence type="ECO:0000313" key="10">
    <source>
        <dbReference type="Proteomes" id="UP001368500"/>
    </source>
</evidence>
<evidence type="ECO:0000256" key="6">
    <source>
        <dbReference type="SAM" id="MobiDB-lite"/>
    </source>
</evidence>
<dbReference type="RefSeq" id="WP_341372308.1">
    <property type="nucleotide sequence ID" value="NZ_JBBUTF010000002.1"/>
</dbReference>
<dbReference type="EC" id="2.1.1.297" evidence="5"/>
<evidence type="ECO:0000313" key="9">
    <source>
        <dbReference type="EMBL" id="MEK8024526.1"/>
    </source>
</evidence>
<dbReference type="GO" id="GO:0032259">
    <property type="term" value="P:methylation"/>
    <property type="evidence" value="ECO:0007669"/>
    <property type="project" value="UniProtKB-KW"/>
</dbReference>
<dbReference type="PANTHER" id="PTHR18895">
    <property type="entry name" value="HEMK METHYLTRANSFERASE"/>
    <property type="match status" value="1"/>
</dbReference>
<dbReference type="Pfam" id="PF05175">
    <property type="entry name" value="MTS"/>
    <property type="match status" value="1"/>
</dbReference>
<keyword evidence="3 5" id="KW-0949">S-adenosyl-L-methionine</keyword>
<evidence type="ECO:0000259" key="7">
    <source>
        <dbReference type="Pfam" id="PF05175"/>
    </source>
</evidence>
<dbReference type="PANTHER" id="PTHR18895:SF74">
    <property type="entry name" value="MTRF1L RELEASE FACTOR GLUTAMINE METHYLTRANSFERASE"/>
    <property type="match status" value="1"/>
</dbReference>
<dbReference type="Gene3D" id="3.40.50.150">
    <property type="entry name" value="Vaccinia Virus protein VP39"/>
    <property type="match status" value="1"/>
</dbReference>
<dbReference type="PROSITE" id="PS00092">
    <property type="entry name" value="N6_MTASE"/>
    <property type="match status" value="1"/>
</dbReference>